<gene>
    <name evidence="3" type="ORF">GCM10023352_10770</name>
</gene>
<dbReference type="InterPro" id="IPR021449">
    <property type="entry name" value="DUF3099"/>
</dbReference>
<name>A0ABP9BDR4_9MICC</name>
<dbReference type="Proteomes" id="UP001500187">
    <property type="component" value="Unassembled WGS sequence"/>
</dbReference>
<dbReference type="EMBL" id="BAABKP010000001">
    <property type="protein sequence ID" value="GAA4793846.1"/>
    <property type="molecule type" value="Genomic_DNA"/>
</dbReference>
<dbReference type="Pfam" id="PF11298">
    <property type="entry name" value="DUF3099"/>
    <property type="match status" value="1"/>
</dbReference>
<accession>A0ABP9BDR4</accession>
<keyword evidence="4" id="KW-1185">Reference proteome</keyword>
<comment type="caution">
    <text evidence="3">The sequence shown here is derived from an EMBL/GenBank/DDBJ whole genome shotgun (WGS) entry which is preliminary data.</text>
</comment>
<keyword evidence="2" id="KW-0472">Membrane</keyword>
<organism evidence="3 4">
    <name type="scientific">Rothia endophytica</name>
    <dbReference type="NCBI Taxonomy" id="1324766"/>
    <lineage>
        <taxon>Bacteria</taxon>
        <taxon>Bacillati</taxon>
        <taxon>Actinomycetota</taxon>
        <taxon>Actinomycetes</taxon>
        <taxon>Micrococcales</taxon>
        <taxon>Micrococcaceae</taxon>
        <taxon>Rothia</taxon>
    </lineage>
</organism>
<proteinExistence type="predicted"/>
<evidence type="ECO:0000256" key="1">
    <source>
        <dbReference type="SAM" id="MobiDB-lite"/>
    </source>
</evidence>
<keyword evidence="2" id="KW-1133">Transmembrane helix</keyword>
<evidence type="ECO:0000256" key="2">
    <source>
        <dbReference type="SAM" id="Phobius"/>
    </source>
</evidence>
<protein>
    <recommendedName>
        <fullName evidence="5">DUF3099 domain-containing protein</fullName>
    </recommendedName>
</protein>
<feature type="transmembrane region" description="Helical" evidence="2">
    <location>
        <begin position="46"/>
        <end position="64"/>
    </location>
</feature>
<sequence length="169" mass="18177">MAQKYWTADDLTAAGYSYTGGRDEVYSITDASAPQSEGVDARAKSYAFKMFLRIICIIAAVWVGEGIWQWVFLAGAAIIPWLAVVVANGDTRQQGSGFSAFLPEDQRLAIEAAQADRAAYTEGQAGHTNAGSEDDPEAHTVNHQSSVPENDVIIIEGQIVDPDANQQAQ</sequence>
<evidence type="ECO:0000313" key="4">
    <source>
        <dbReference type="Proteomes" id="UP001500187"/>
    </source>
</evidence>
<evidence type="ECO:0000313" key="3">
    <source>
        <dbReference type="EMBL" id="GAA4793846.1"/>
    </source>
</evidence>
<reference evidence="4" key="1">
    <citation type="journal article" date="2019" name="Int. J. Syst. Evol. Microbiol.">
        <title>The Global Catalogue of Microorganisms (GCM) 10K type strain sequencing project: providing services to taxonomists for standard genome sequencing and annotation.</title>
        <authorList>
            <consortium name="The Broad Institute Genomics Platform"/>
            <consortium name="The Broad Institute Genome Sequencing Center for Infectious Disease"/>
            <person name="Wu L."/>
            <person name="Ma J."/>
        </authorList>
    </citation>
    <scope>NUCLEOTIDE SEQUENCE [LARGE SCALE GENOMIC DNA]</scope>
    <source>
        <strain evidence="4">JCM 18541</strain>
    </source>
</reference>
<keyword evidence="2" id="KW-0812">Transmembrane</keyword>
<evidence type="ECO:0008006" key="5">
    <source>
        <dbReference type="Google" id="ProtNLM"/>
    </source>
</evidence>
<dbReference type="RefSeq" id="WP_345445376.1">
    <property type="nucleotide sequence ID" value="NZ_BAABKP010000001.1"/>
</dbReference>
<feature type="region of interest" description="Disordered" evidence="1">
    <location>
        <begin position="120"/>
        <end position="144"/>
    </location>
</feature>